<sequence>MLALKDVHIMGRQASKRCLLDLPDELLDEVVYFLYTDNGSFIRDVVPLSTTCSRLRKAAVPTLFNTLHVRLTWGPIDKRTFSILLNLNLAPYSFAYHVKHIKNDEHVPECSSVEDLNLSNELVMGIVTQGLRSLINLTTINVGCRRSPLLALLPRVLAHRSFNLNFEACPCSPLDRHGQLPGYLLSESPTKHRIGFWRGSNWRSWESTCDPLARSGHCPEKVVAVSWSYGRTTNTRDSSIQNPPLRRFTSLHELHLEEPSNDDRIPGGFANTLLCMCALRRLSLVGAGLCSAALSVVSQLTGLESLCLNSSMDRIFHAHLRNHEFEGLPYLHLPRLQSLEIRYISRYLSIEHVVPKTIRHLRIEYHNRDERLTSFDLRWIARHVPDLDSLEINTGALANLWHPTAVAGVDVDMEVYGMLGALSYFKKLRTLRLFPSYWQTWTGRYLHFVQPVDDEQAVRIFKHIRLQCKQLRLLIISNSYLDYRRKYNVYSHGSHEPVKWVVRPSGSRILLTTHQAEKDHHLEQVWEGDRRLTMSTVRHHWRRLHFDNLEYWTLPKYEFPFDEPPLSHHHDNGSPSFFTVQTEVPLCAPENPS</sequence>
<dbReference type="InterPro" id="IPR032675">
    <property type="entry name" value="LRR_dom_sf"/>
</dbReference>
<keyword evidence="2" id="KW-1185">Reference proteome</keyword>
<gene>
    <name evidence="1" type="ORF">LTR24_009546</name>
</gene>
<dbReference type="Gene3D" id="3.80.10.10">
    <property type="entry name" value="Ribonuclease Inhibitor"/>
    <property type="match status" value="1"/>
</dbReference>
<dbReference type="SUPFAM" id="SSF52047">
    <property type="entry name" value="RNI-like"/>
    <property type="match status" value="1"/>
</dbReference>
<protein>
    <recommendedName>
        <fullName evidence="3">F-box domain-containing protein</fullName>
    </recommendedName>
</protein>
<evidence type="ECO:0000313" key="1">
    <source>
        <dbReference type="EMBL" id="KAK5077542.1"/>
    </source>
</evidence>
<accession>A0ABR0JWP3</accession>
<name>A0ABR0JWP3_9EURO</name>
<proteinExistence type="predicted"/>
<dbReference type="EMBL" id="JAVRRG010000215">
    <property type="protein sequence ID" value="KAK5077542.1"/>
    <property type="molecule type" value="Genomic_DNA"/>
</dbReference>
<comment type="caution">
    <text evidence="1">The sequence shown here is derived from an EMBL/GenBank/DDBJ whole genome shotgun (WGS) entry which is preliminary data.</text>
</comment>
<dbReference type="Proteomes" id="UP001345013">
    <property type="component" value="Unassembled WGS sequence"/>
</dbReference>
<evidence type="ECO:0000313" key="2">
    <source>
        <dbReference type="Proteomes" id="UP001345013"/>
    </source>
</evidence>
<reference evidence="1 2" key="1">
    <citation type="submission" date="2023-08" db="EMBL/GenBank/DDBJ databases">
        <title>Black Yeasts Isolated from many extreme environments.</title>
        <authorList>
            <person name="Coleine C."/>
            <person name="Stajich J.E."/>
            <person name="Selbmann L."/>
        </authorList>
    </citation>
    <scope>NUCLEOTIDE SEQUENCE [LARGE SCALE GENOMIC DNA]</scope>
    <source>
        <strain evidence="1 2">CCFEE 5885</strain>
    </source>
</reference>
<organism evidence="1 2">
    <name type="scientific">Lithohypha guttulata</name>
    <dbReference type="NCBI Taxonomy" id="1690604"/>
    <lineage>
        <taxon>Eukaryota</taxon>
        <taxon>Fungi</taxon>
        <taxon>Dikarya</taxon>
        <taxon>Ascomycota</taxon>
        <taxon>Pezizomycotina</taxon>
        <taxon>Eurotiomycetes</taxon>
        <taxon>Chaetothyriomycetidae</taxon>
        <taxon>Chaetothyriales</taxon>
        <taxon>Trichomeriaceae</taxon>
        <taxon>Lithohypha</taxon>
    </lineage>
</organism>
<evidence type="ECO:0008006" key="3">
    <source>
        <dbReference type="Google" id="ProtNLM"/>
    </source>
</evidence>